<evidence type="ECO:0000313" key="4">
    <source>
        <dbReference type="Proteomes" id="UP000469452"/>
    </source>
</evidence>
<feature type="chain" id="PRO_5025421352" description="L-seryl-tRNA(Sec) kinase" evidence="2">
    <location>
        <begin position="21"/>
        <end position="296"/>
    </location>
</feature>
<proteinExistence type="predicted"/>
<name>A0A6A4Z3Y8_APHAT</name>
<dbReference type="PANTHER" id="PTHR20873">
    <property type="entry name" value="L-SERYL-TRNA(SEC) KINASE"/>
    <property type="match status" value="1"/>
</dbReference>
<dbReference type="SUPFAM" id="SSF52540">
    <property type="entry name" value="P-loop containing nucleoside triphosphate hydrolases"/>
    <property type="match status" value="1"/>
</dbReference>
<dbReference type="PANTHER" id="PTHR20873:SF0">
    <property type="entry name" value="L-SERYL-TRNA(SEC) KINASE"/>
    <property type="match status" value="1"/>
</dbReference>
<evidence type="ECO:0000256" key="1">
    <source>
        <dbReference type="SAM" id="MobiDB-lite"/>
    </source>
</evidence>
<dbReference type="GO" id="GO:0000049">
    <property type="term" value="F:tRNA binding"/>
    <property type="evidence" value="ECO:0007669"/>
    <property type="project" value="TreeGrafter"/>
</dbReference>
<dbReference type="InterPro" id="IPR052648">
    <property type="entry name" value="Ser-tRNA(Sec)_kinase"/>
</dbReference>
<organism evidence="3 4">
    <name type="scientific">Aphanomyces astaci</name>
    <name type="common">Crayfish plague agent</name>
    <dbReference type="NCBI Taxonomy" id="112090"/>
    <lineage>
        <taxon>Eukaryota</taxon>
        <taxon>Sar</taxon>
        <taxon>Stramenopiles</taxon>
        <taxon>Oomycota</taxon>
        <taxon>Saprolegniomycetes</taxon>
        <taxon>Saprolegniales</taxon>
        <taxon>Verrucalvaceae</taxon>
        <taxon>Aphanomyces</taxon>
    </lineage>
</organism>
<keyword evidence="2" id="KW-0732">Signal</keyword>
<dbReference type="Pfam" id="PF13671">
    <property type="entry name" value="AAA_33"/>
    <property type="match status" value="1"/>
</dbReference>
<comment type="caution">
    <text evidence="3">The sequence shown here is derived from an EMBL/GenBank/DDBJ whole genome shotgun (WGS) entry which is preliminary data.</text>
</comment>
<dbReference type="AlphaFoldDB" id="A0A6A4Z3Y8"/>
<dbReference type="VEuPathDB" id="FungiDB:H257_03571"/>
<evidence type="ECO:0008006" key="5">
    <source>
        <dbReference type="Google" id="ProtNLM"/>
    </source>
</evidence>
<accession>A0A6A4Z3Y8</accession>
<gene>
    <name evidence="3" type="ORF">AaE_013751</name>
</gene>
<evidence type="ECO:0000256" key="2">
    <source>
        <dbReference type="SAM" id="SignalP"/>
    </source>
</evidence>
<dbReference type="Gene3D" id="3.40.50.300">
    <property type="entry name" value="P-loop containing nucleotide triphosphate hydrolases"/>
    <property type="match status" value="1"/>
</dbReference>
<dbReference type="InterPro" id="IPR027417">
    <property type="entry name" value="P-loop_NTPase"/>
</dbReference>
<feature type="compositionally biased region" description="Basic and acidic residues" evidence="1">
    <location>
        <begin position="211"/>
        <end position="221"/>
    </location>
</feature>
<evidence type="ECO:0000313" key="3">
    <source>
        <dbReference type="EMBL" id="KAF0707139.1"/>
    </source>
</evidence>
<sequence>MATSTAVVLVLCGLPGAGKSSFCRALASHCQSNDTMSIEWICYDDIFDDSRGHDNEKFDPSTWRDLRMAVVDRVQSSLRSLAVNAVGKPLLVFLLDDNMYYRSMRKRFHQLAQICAQYTTSGLVKCPSPHPTPFAVVAIKIGWFQCPRRSLHVWRLFWKCQMPAAILGSPIPFKCPWIPMRKGTDDAVTRTMDFVSYVAQHPESSPPPSDTPEKEASRESNRRNVVHCLDTRLRRLVGSILHEETTQAKAVRAKELNAAKDFILDRCRTETKHDQTEDVAATVDDFAMAFLHLVDI</sequence>
<dbReference type="Proteomes" id="UP000469452">
    <property type="component" value="Unassembled WGS sequence"/>
</dbReference>
<dbReference type="GO" id="GO:0016301">
    <property type="term" value="F:kinase activity"/>
    <property type="evidence" value="ECO:0007669"/>
    <property type="project" value="TreeGrafter"/>
</dbReference>
<reference evidence="3 4" key="1">
    <citation type="submission" date="2019-06" db="EMBL/GenBank/DDBJ databases">
        <title>Genomics analysis of Aphanomyces spp. identifies a new class of oomycete effector associated with host adaptation.</title>
        <authorList>
            <person name="Gaulin E."/>
        </authorList>
    </citation>
    <scope>NUCLEOTIDE SEQUENCE [LARGE SCALE GENOMIC DNA]</scope>
    <source>
        <strain evidence="3 4">E</strain>
    </source>
</reference>
<dbReference type="EMBL" id="VJMI01019519">
    <property type="protein sequence ID" value="KAF0707139.1"/>
    <property type="molecule type" value="Genomic_DNA"/>
</dbReference>
<feature type="region of interest" description="Disordered" evidence="1">
    <location>
        <begin position="199"/>
        <end position="221"/>
    </location>
</feature>
<feature type="signal peptide" evidence="2">
    <location>
        <begin position="1"/>
        <end position="20"/>
    </location>
</feature>
<protein>
    <recommendedName>
        <fullName evidence="5">L-seryl-tRNA(Sec) kinase</fullName>
    </recommendedName>
</protein>
<dbReference type="VEuPathDB" id="FungiDB:H257_03572"/>